<dbReference type="HAMAP" id="MF_00014">
    <property type="entry name" value="Ribosome_mat_RimM"/>
    <property type="match status" value="1"/>
</dbReference>
<comment type="function">
    <text evidence="5">An accessory protein needed during the final step in the assembly of 30S ribosomal subunit, possibly for assembly of the head region. Essential for efficient processing of 16S rRNA. May be needed both before and after RbfA during the maturation of 16S rRNA. It has affinity for free ribosomal 30S subunits but not for 70S ribosomes.</text>
</comment>
<dbReference type="EMBL" id="JRPR02000002">
    <property type="protein sequence ID" value="TLD96781.1"/>
    <property type="molecule type" value="Genomic_DNA"/>
</dbReference>
<dbReference type="InterPro" id="IPR011961">
    <property type="entry name" value="RimM"/>
</dbReference>
<dbReference type="PANTHER" id="PTHR33692:SF1">
    <property type="entry name" value="RIBOSOME MATURATION FACTOR RIMM"/>
    <property type="match status" value="1"/>
</dbReference>
<dbReference type="GO" id="GO:0005840">
    <property type="term" value="C:ribosome"/>
    <property type="evidence" value="ECO:0007669"/>
    <property type="project" value="InterPro"/>
</dbReference>
<dbReference type="InterPro" id="IPR036976">
    <property type="entry name" value="RimM_N_sf"/>
</dbReference>
<comment type="similarity">
    <text evidence="5">Belongs to the RimM family.</text>
</comment>
<evidence type="ECO:0000256" key="5">
    <source>
        <dbReference type="HAMAP-Rule" id="MF_00014"/>
    </source>
</evidence>
<evidence type="ECO:0000256" key="1">
    <source>
        <dbReference type="ARBA" id="ARBA00022490"/>
    </source>
</evidence>
<sequence length="187" mass="20792">MKQSPLLLVAKVGRLVGVGGALKLHIMSDFPSIFTPHAVFHTKTSLGDLRVHTFNEQRGLITFCGFQSRESAARLVNCELYATLEESRAICTEGEFLWQDIIGTKVFDKQTHNEQECSGQVALLELGEVKDIERIGEIDYLLVATDSKLRAQGLPKQFFVPYIAHFVSSLSPQGIFTHNALSLLEQS</sequence>
<evidence type="ECO:0000256" key="4">
    <source>
        <dbReference type="ARBA" id="ARBA00023186"/>
    </source>
</evidence>
<dbReference type="Proteomes" id="UP000029733">
    <property type="component" value="Unassembled WGS sequence"/>
</dbReference>
<keyword evidence="1 5" id="KW-0963">Cytoplasm</keyword>
<dbReference type="NCBIfam" id="TIGR02273">
    <property type="entry name" value="16S_RimM"/>
    <property type="match status" value="1"/>
</dbReference>
<gene>
    <name evidence="5 7" type="primary">rimM</name>
    <name evidence="7" type="ORF">LS71_004045</name>
</gene>
<name>A0A4U8TAB1_9HELI</name>
<evidence type="ECO:0000259" key="6">
    <source>
        <dbReference type="Pfam" id="PF01782"/>
    </source>
</evidence>
<keyword evidence="8" id="KW-1185">Reference proteome</keyword>
<evidence type="ECO:0000313" key="7">
    <source>
        <dbReference type="EMBL" id="TLD96781.1"/>
    </source>
</evidence>
<comment type="domain">
    <text evidence="5">The PRC barrel domain binds ribosomal protein uS19.</text>
</comment>
<dbReference type="Gene3D" id="2.40.30.60">
    <property type="entry name" value="RimM"/>
    <property type="match status" value="1"/>
</dbReference>
<dbReference type="PANTHER" id="PTHR33692">
    <property type="entry name" value="RIBOSOME MATURATION FACTOR RIMM"/>
    <property type="match status" value="1"/>
</dbReference>
<dbReference type="GO" id="GO:0006364">
    <property type="term" value="P:rRNA processing"/>
    <property type="evidence" value="ECO:0007669"/>
    <property type="project" value="UniProtKB-UniRule"/>
</dbReference>
<dbReference type="SUPFAM" id="SSF50447">
    <property type="entry name" value="Translation proteins"/>
    <property type="match status" value="1"/>
</dbReference>
<dbReference type="InterPro" id="IPR009000">
    <property type="entry name" value="Transl_B-barrel_sf"/>
</dbReference>
<dbReference type="GO" id="GO:0043022">
    <property type="term" value="F:ribosome binding"/>
    <property type="evidence" value="ECO:0007669"/>
    <property type="project" value="InterPro"/>
</dbReference>
<reference evidence="7 8" key="1">
    <citation type="journal article" date="2014" name="Genome Announc.">
        <title>Draft genome sequences of eight enterohepatic helicobacter species isolated from both laboratory and wild rodents.</title>
        <authorList>
            <person name="Sheh A."/>
            <person name="Shen Z."/>
            <person name="Fox J.G."/>
        </authorList>
    </citation>
    <scope>NUCLEOTIDE SEQUENCE [LARGE SCALE GENOMIC DNA]</scope>
    <source>
        <strain evidence="7 8">MIT 09-6949</strain>
    </source>
</reference>
<dbReference type="AlphaFoldDB" id="A0A4U8TAB1"/>
<feature type="domain" description="RimM N-terminal" evidence="6">
    <location>
        <begin position="9"/>
        <end position="83"/>
    </location>
</feature>
<dbReference type="GO" id="GO:0042274">
    <property type="term" value="P:ribosomal small subunit biogenesis"/>
    <property type="evidence" value="ECO:0007669"/>
    <property type="project" value="UniProtKB-UniRule"/>
</dbReference>
<keyword evidence="3 5" id="KW-0698">rRNA processing</keyword>
<dbReference type="RefSeq" id="WP_034352909.1">
    <property type="nucleotide sequence ID" value="NZ_JRPR02000002.1"/>
</dbReference>
<organism evidence="7 8">
    <name type="scientific">Helicobacter jaachi</name>
    <dbReference type="NCBI Taxonomy" id="1677920"/>
    <lineage>
        <taxon>Bacteria</taxon>
        <taxon>Pseudomonadati</taxon>
        <taxon>Campylobacterota</taxon>
        <taxon>Epsilonproteobacteria</taxon>
        <taxon>Campylobacterales</taxon>
        <taxon>Helicobacteraceae</taxon>
        <taxon>Helicobacter</taxon>
    </lineage>
</organism>
<comment type="subunit">
    <text evidence="5">Binds ribosomal protein uS19.</text>
</comment>
<comment type="caution">
    <text evidence="7">The sequence shown here is derived from an EMBL/GenBank/DDBJ whole genome shotgun (WGS) entry which is preliminary data.</text>
</comment>
<dbReference type="OrthoDB" id="9810331at2"/>
<dbReference type="Pfam" id="PF01782">
    <property type="entry name" value="RimM"/>
    <property type="match status" value="1"/>
</dbReference>
<keyword evidence="2 5" id="KW-0690">Ribosome biogenesis</keyword>
<evidence type="ECO:0000313" key="8">
    <source>
        <dbReference type="Proteomes" id="UP000029733"/>
    </source>
</evidence>
<evidence type="ECO:0000256" key="2">
    <source>
        <dbReference type="ARBA" id="ARBA00022517"/>
    </source>
</evidence>
<comment type="subcellular location">
    <subcellularLocation>
        <location evidence="5">Cytoplasm</location>
    </subcellularLocation>
</comment>
<keyword evidence="4 5" id="KW-0143">Chaperone</keyword>
<dbReference type="Gene3D" id="2.30.30.240">
    <property type="entry name" value="PRC-barrel domain"/>
    <property type="match status" value="1"/>
</dbReference>
<evidence type="ECO:0000256" key="3">
    <source>
        <dbReference type="ARBA" id="ARBA00022552"/>
    </source>
</evidence>
<accession>A0A4U8TAB1</accession>
<dbReference type="GO" id="GO:0005737">
    <property type="term" value="C:cytoplasm"/>
    <property type="evidence" value="ECO:0007669"/>
    <property type="project" value="UniProtKB-SubCell"/>
</dbReference>
<protein>
    <recommendedName>
        <fullName evidence="5">Ribosome maturation factor RimM</fullName>
    </recommendedName>
</protein>
<dbReference type="InterPro" id="IPR002676">
    <property type="entry name" value="RimM_N"/>
</dbReference>
<dbReference type="STRING" id="1677920.LS71_01965"/>
<proteinExistence type="inferred from homology"/>